<gene>
    <name evidence="1" type="ORF">H9847_06725</name>
</gene>
<comment type="caution">
    <text evidence="1">The sequence shown here is derived from an EMBL/GenBank/DDBJ whole genome shotgun (WGS) entry which is preliminary data.</text>
</comment>
<sequence>MTPEAMKAAQKMIADAYDDGYITVTPVWVGQLDGCDVFALHRHVPVDKDANDPLYPLYEKAECPPLLGWPEYAFVDPKHPNEFVCKSDVFLGIARRLDEAKEKAKSKANKP</sequence>
<name>A0A948WZV5_9GAMM</name>
<evidence type="ECO:0000313" key="2">
    <source>
        <dbReference type="Proteomes" id="UP000733611"/>
    </source>
</evidence>
<proteinExistence type="predicted"/>
<organism evidence="1 2">
    <name type="scientific">Candidatus Anaerobiospirillum pullicola</name>
    <dbReference type="NCBI Taxonomy" id="2838451"/>
    <lineage>
        <taxon>Bacteria</taxon>
        <taxon>Pseudomonadati</taxon>
        <taxon>Pseudomonadota</taxon>
        <taxon>Gammaproteobacteria</taxon>
        <taxon>Aeromonadales</taxon>
        <taxon>Succinivibrionaceae</taxon>
        <taxon>Anaerobiospirillum</taxon>
    </lineage>
</organism>
<dbReference type="AlphaFoldDB" id="A0A948WZV5"/>
<evidence type="ECO:0000313" key="1">
    <source>
        <dbReference type="EMBL" id="MBU3844544.1"/>
    </source>
</evidence>
<protein>
    <submittedName>
        <fullName evidence="1">Uncharacterized protein</fullName>
    </submittedName>
</protein>
<reference evidence="1" key="2">
    <citation type="submission" date="2021-04" db="EMBL/GenBank/DDBJ databases">
        <authorList>
            <person name="Gilroy R."/>
        </authorList>
    </citation>
    <scope>NUCLEOTIDE SEQUENCE</scope>
    <source>
        <strain evidence="1">378</strain>
    </source>
</reference>
<dbReference type="EMBL" id="JAHLFE010000135">
    <property type="protein sequence ID" value="MBU3844544.1"/>
    <property type="molecule type" value="Genomic_DNA"/>
</dbReference>
<accession>A0A948WZV5</accession>
<reference evidence="1" key="1">
    <citation type="journal article" date="2021" name="PeerJ">
        <title>Extensive microbial diversity within the chicken gut microbiome revealed by metagenomics and culture.</title>
        <authorList>
            <person name="Gilroy R."/>
            <person name="Ravi A."/>
            <person name="Getino M."/>
            <person name="Pursley I."/>
            <person name="Horton D.L."/>
            <person name="Alikhan N.F."/>
            <person name="Baker D."/>
            <person name="Gharbi K."/>
            <person name="Hall N."/>
            <person name="Watson M."/>
            <person name="Adriaenssens E.M."/>
            <person name="Foster-Nyarko E."/>
            <person name="Jarju S."/>
            <person name="Secka A."/>
            <person name="Antonio M."/>
            <person name="Oren A."/>
            <person name="Chaudhuri R.R."/>
            <person name="La Ragione R."/>
            <person name="Hildebrand F."/>
            <person name="Pallen M.J."/>
        </authorList>
    </citation>
    <scope>NUCLEOTIDE SEQUENCE</scope>
    <source>
        <strain evidence="1">378</strain>
    </source>
</reference>
<dbReference type="Proteomes" id="UP000733611">
    <property type="component" value="Unassembled WGS sequence"/>
</dbReference>